<keyword evidence="2" id="KW-1185">Reference proteome</keyword>
<accession>A0A9P6HLU8</accession>
<dbReference type="OrthoDB" id="2799313at2759"/>
<reference evidence="1" key="1">
    <citation type="journal article" date="2020" name="Nat. Commun.">
        <title>Large-scale genome sequencing of mycorrhizal fungi provides insights into the early evolution of symbiotic traits.</title>
        <authorList>
            <person name="Miyauchi S."/>
            <person name="Kiss E."/>
            <person name="Kuo A."/>
            <person name="Drula E."/>
            <person name="Kohler A."/>
            <person name="Sanchez-Garcia M."/>
            <person name="Morin E."/>
            <person name="Andreopoulos B."/>
            <person name="Barry K.W."/>
            <person name="Bonito G."/>
            <person name="Buee M."/>
            <person name="Carver A."/>
            <person name="Chen C."/>
            <person name="Cichocki N."/>
            <person name="Clum A."/>
            <person name="Culley D."/>
            <person name="Crous P.W."/>
            <person name="Fauchery L."/>
            <person name="Girlanda M."/>
            <person name="Hayes R.D."/>
            <person name="Keri Z."/>
            <person name="LaButti K."/>
            <person name="Lipzen A."/>
            <person name="Lombard V."/>
            <person name="Magnuson J."/>
            <person name="Maillard F."/>
            <person name="Murat C."/>
            <person name="Nolan M."/>
            <person name="Ohm R.A."/>
            <person name="Pangilinan J."/>
            <person name="Pereira M.F."/>
            <person name="Perotto S."/>
            <person name="Peter M."/>
            <person name="Pfister S."/>
            <person name="Riley R."/>
            <person name="Sitrit Y."/>
            <person name="Stielow J.B."/>
            <person name="Szollosi G."/>
            <person name="Zifcakova L."/>
            <person name="Stursova M."/>
            <person name="Spatafora J.W."/>
            <person name="Tedersoo L."/>
            <person name="Vaario L.M."/>
            <person name="Yamada A."/>
            <person name="Yan M."/>
            <person name="Wang P."/>
            <person name="Xu J."/>
            <person name="Bruns T."/>
            <person name="Baldrian P."/>
            <person name="Vilgalys R."/>
            <person name="Dunand C."/>
            <person name="Henrissat B."/>
            <person name="Grigoriev I.V."/>
            <person name="Hibbett D."/>
            <person name="Nagy L.G."/>
            <person name="Martin F.M."/>
        </authorList>
    </citation>
    <scope>NUCLEOTIDE SEQUENCE</scope>
    <source>
        <strain evidence="1">UH-Tt-Lm1</strain>
    </source>
</reference>
<organism evidence="1 2">
    <name type="scientific">Thelephora terrestris</name>
    <dbReference type="NCBI Taxonomy" id="56493"/>
    <lineage>
        <taxon>Eukaryota</taxon>
        <taxon>Fungi</taxon>
        <taxon>Dikarya</taxon>
        <taxon>Basidiomycota</taxon>
        <taxon>Agaricomycotina</taxon>
        <taxon>Agaricomycetes</taxon>
        <taxon>Thelephorales</taxon>
        <taxon>Thelephoraceae</taxon>
        <taxon>Thelephora</taxon>
    </lineage>
</organism>
<evidence type="ECO:0000313" key="2">
    <source>
        <dbReference type="Proteomes" id="UP000736335"/>
    </source>
</evidence>
<reference evidence="1" key="2">
    <citation type="submission" date="2020-11" db="EMBL/GenBank/DDBJ databases">
        <authorList>
            <consortium name="DOE Joint Genome Institute"/>
            <person name="Kuo A."/>
            <person name="Miyauchi S."/>
            <person name="Kiss E."/>
            <person name="Drula E."/>
            <person name="Kohler A."/>
            <person name="Sanchez-Garcia M."/>
            <person name="Andreopoulos B."/>
            <person name="Barry K.W."/>
            <person name="Bonito G."/>
            <person name="Buee M."/>
            <person name="Carver A."/>
            <person name="Chen C."/>
            <person name="Cichocki N."/>
            <person name="Clum A."/>
            <person name="Culley D."/>
            <person name="Crous P.W."/>
            <person name="Fauchery L."/>
            <person name="Girlanda M."/>
            <person name="Hayes R."/>
            <person name="Keri Z."/>
            <person name="Labutti K."/>
            <person name="Lipzen A."/>
            <person name="Lombard V."/>
            <person name="Magnuson J."/>
            <person name="Maillard F."/>
            <person name="Morin E."/>
            <person name="Murat C."/>
            <person name="Nolan M."/>
            <person name="Ohm R."/>
            <person name="Pangilinan J."/>
            <person name="Pereira M."/>
            <person name="Perotto S."/>
            <person name="Peter M."/>
            <person name="Riley R."/>
            <person name="Sitrit Y."/>
            <person name="Stielow B."/>
            <person name="Szollosi G."/>
            <person name="Zifcakova L."/>
            <person name="Stursova M."/>
            <person name="Spatafora J.W."/>
            <person name="Tedersoo L."/>
            <person name="Vaario L.-M."/>
            <person name="Yamada A."/>
            <person name="Yan M."/>
            <person name="Wang P."/>
            <person name="Xu J."/>
            <person name="Bruns T."/>
            <person name="Baldrian P."/>
            <person name="Vilgalys R."/>
            <person name="Henrissat B."/>
            <person name="Grigoriev I.V."/>
            <person name="Hibbett D."/>
            <person name="Nagy L.G."/>
            <person name="Martin F.M."/>
        </authorList>
    </citation>
    <scope>NUCLEOTIDE SEQUENCE</scope>
    <source>
        <strain evidence="1">UH-Tt-Lm1</strain>
    </source>
</reference>
<evidence type="ECO:0000313" key="1">
    <source>
        <dbReference type="EMBL" id="KAF9790373.1"/>
    </source>
</evidence>
<name>A0A9P6HLU8_9AGAM</name>
<dbReference type="Proteomes" id="UP000736335">
    <property type="component" value="Unassembled WGS sequence"/>
</dbReference>
<dbReference type="EMBL" id="WIUZ02000002">
    <property type="protein sequence ID" value="KAF9790373.1"/>
    <property type="molecule type" value="Genomic_DNA"/>
</dbReference>
<gene>
    <name evidence="1" type="ORF">BJ322DRAFT_384204</name>
</gene>
<protein>
    <submittedName>
        <fullName evidence="1">Uncharacterized protein</fullName>
    </submittedName>
</protein>
<proteinExistence type="predicted"/>
<sequence>MSALHVVQCLCHGQMFLGRVTHSTGDIALQPLDPSTPPELLQHLAMSSIVHPDPFSAPLLGLPSTPESQLPQLTALPAPSSPLTISRQNHMSATGGIYHSPTPALANPIVLPPSVSLCACGLCGLPEVPQRLYQSTQISGDTDSRIGETVTFSKGGCGIPLREAVENRLSGLVGGDDPMFYDFNVTAFSLRIEWPGYPRWTGKFRARNWGGSQGQISRARLAVQVAKRIAEFITSMEGVQCTEPCWKVGKDGIQIDRLVLSSVSCVSRGSWQPQLRLLP</sequence>
<comment type="caution">
    <text evidence="1">The sequence shown here is derived from an EMBL/GenBank/DDBJ whole genome shotgun (WGS) entry which is preliminary data.</text>
</comment>
<dbReference type="AlphaFoldDB" id="A0A9P6HLU8"/>